<proteinExistence type="inferred from homology"/>
<comment type="similarity">
    <text evidence="1">Belongs to the carbohydrate kinase PfkB family.</text>
</comment>
<evidence type="ECO:0000256" key="3">
    <source>
        <dbReference type="ARBA" id="ARBA00022741"/>
    </source>
</evidence>
<evidence type="ECO:0000256" key="2">
    <source>
        <dbReference type="ARBA" id="ARBA00022679"/>
    </source>
</evidence>
<dbReference type="GO" id="GO:0016301">
    <property type="term" value="F:kinase activity"/>
    <property type="evidence" value="ECO:0007669"/>
    <property type="project" value="UniProtKB-KW"/>
</dbReference>
<keyword evidence="5" id="KW-0067">ATP-binding</keyword>
<dbReference type="InterPro" id="IPR050306">
    <property type="entry name" value="PfkB_Carbo_kinase"/>
</dbReference>
<dbReference type="InterPro" id="IPR029056">
    <property type="entry name" value="Ribokinase-like"/>
</dbReference>
<dbReference type="RefSeq" id="WP_009950025.1">
    <property type="nucleotide sequence ID" value="NZ_BAAAGS010000065.1"/>
</dbReference>
<evidence type="ECO:0000256" key="1">
    <source>
        <dbReference type="ARBA" id="ARBA00010688"/>
    </source>
</evidence>
<organism evidence="7 8">
    <name type="scientific">Saccharopolyspora erythraea</name>
    <name type="common">Streptomyces erythraeus</name>
    <dbReference type="NCBI Taxonomy" id="1836"/>
    <lineage>
        <taxon>Bacteria</taxon>
        <taxon>Bacillati</taxon>
        <taxon>Actinomycetota</taxon>
        <taxon>Actinomycetes</taxon>
        <taxon>Pseudonocardiales</taxon>
        <taxon>Pseudonocardiaceae</taxon>
        <taxon>Saccharopolyspora</taxon>
    </lineage>
</organism>
<dbReference type="InterPro" id="IPR011611">
    <property type="entry name" value="PfkB_dom"/>
</dbReference>
<evidence type="ECO:0000313" key="7">
    <source>
        <dbReference type="EMBL" id="GAA0554852.1"/>
    </source>
</evidence>
<reference evidence="8" key="1">
    <citation type="journal article" date="2019" name="Int. J. Syst. Evol. Microbiol.">
        <title>The Global Catalogue of Microorganisms (GCM) 10K type strain sequencing project: providing services to taxonomists for standard genome sequencing and annotation.</title>
        <authorList>
            <consortium name="The Broad Institute Genomics Platform"/>
            <consortium name="The Broad Institute Genome Sequencing Center for Infectious Disease"/>
            <person name="Wu L."/>
            <person name="Ma J."/>
        </authorList>
    </citation>
    <scope>NUCLEOTIDE SEQUENCE [LARGE SCALE GENOMIC DNA]</scope>
    <source>
        <strain evidence="8">JCM 10303</strain>
    </source>
</reference>
<dbReference type="Proteomes" id="UP001500729">
    <property type="component" value="Unassembled WGS sequence"/>
</dbReference>
<comment type="caution">
    <text evidence="7">The sequence shown here is derived from an EMBL/GenBank/DDBJ whole genome shotgun (WGS) entry which is preliminary data.</text>
</comment>
<keyword evidence="2" id="KW-0808">Transferase</keyword>
<protein>
    <submittedName>
        <fullName evidence="7">Carbohydrate kinase</fullName>
    </submittedName>
</protein>
<name>A0ABP3NW13_SACER</name>
<evidence type="ECO:0000313" key="8">
    <source>
        <dbReference type="Proteomes" id="UP001500729"/>
    </source>
</evidence>
<keyword evidence="8" id="KW-1185">Reference proteome</keyword>
<dbReference type="Pfam" id="PF00294">
    <property type="entry name" value="PfkB"/>
    <property type="match status" value="1"/>
</dbReference>
<dbReference type="InterPro" id="IPR002173">
    <property type="entry name" value="Carboh/pur_kinase_PfkB_CS"/>
</dbReference>
<dbReference type="SUPFAM" id="SSF53613">
    <property type="entry name" value="Ribokinase-like"/>
    <property type="match status" value="1"/>
</dbReference>
<dbReference type="Gene3D" id="3.40.1190.20">
    <property type="match status" value="1"/>
</dbReference>
<keyword evidence="3" id="KW-0547">Nucleotide-binding</keyword>
<sequence length="309" mass="32755">MIVIGGEALVDLVPDQSTADGELGPLHPRLGGGPYNVAIALGRLGVPVGFFARVSTDQFGDKLVERLHDSNVDTSLVQRGPQPTTLAVVGLAEDGSARYSFHTADTAVRFVEDRELPAETSAVAFGTLGMVLEPAASVYEKVLFREAERGRFVALDPNIRADLIEDPSAYRERFASWLPAVSLLKVSEEDAEWLAGGEDLATALRRWQQAGPAAVVMTRGAEGLSVLTASGELFEVPGVRAEVADTIGAGDTVQAALLGWLHRNDALSVDGVRALGREDWERALRFAAAAAAVTVSRPGAEPPFASEVD</sequence>
<evidence type="ECO:0000259" key="6">
    <source>
        <dbReference type="Pfam" id="PF00294"/>
    </source>
</evidence>
<dbReference type="PANTHER" id="PTHR43085:SF1">
    <property type="entry name" value="PSEUDOURIDINE KINASE-RELATED"/>
    <property type="match status" value="1"/>
</dbReference>
<keyword evidence="4 7" id="KW-0418">Kinase</keyword>
<accession>A0ABP3NW13</accession>
<feature type="domain" description="Carbohydrate kinase PfkB" evidence="6">
    <location>
        <begin position="2"/>
        <end position="302"/>
    </location>
</feature>
<gene>
    <name evidence="7" type="ORF">GCM10009533_60950</name>
</gene>
<dbReference type="EMBL" id="BAAAGS010000065">
    <property type="protein sequence ID" value="GAA0554852.1"/>
    <property type="molecule type" value="Genomic_DNA"/>
</dbReference>
<dbReference type="CDD" id="cd01167">
    <property type="entry name" value="bac_FRK"/>
    <property type="match status" value="1"/>
</dbReference>
<evidence type="ECO:0000256" key="4">
    <source>
        <dbReference type="ARBA" id="ARBA00022777"/>
    </source>
</evidence>
<dbReference type="PROSITE" id="PS00584">
    <property type="entry name" value="PFKB_KINASES_2"/>
    <property type="match status" value="1"/>
</dbReference>
<dbReference type="PANTHER" id="PTHR43085">
    <property type="entry name" value="HEXOKINASE FAMILY MEMBER"/>
    <property type="match status" value="1"/>
</dbReference>
<evidence type="ECO:0000256" key="5">
    <source>
        <dbReference type="ARBA" id="ARBA00022840"/>
    </source>
</evidence>